<dbReference type="EMBL" id="DS995703">
    <property type="protein sequence ID" value="EEQ30985.1"/>
    <property type="molecule type" value="Genomic_DNA"/>
</dbReference>
<dbReference type="GO" id="GO:0005741">
    <property type="term" value="C:mitochondrial outer membrane"/>
    <property type="evidence" value="ECO:0007669"/>
    <property type="project" value="TreeGrafter"/>
</dbReference>
<dbReference type="RefSeq" id="XP_002848298.1">
    <property type="nucleotide sequence ID" value="XM_002848252.1"/>
</dbReference>
<comment type="function">
    <text evidence="4">Inclusion body (IB) resident protein that interacts strongly with lipid droplet (LD) proteins. Involved in LD-mediated IB clearing after protein folding stress, probably by enabling access to the IBs of an LD-stored soluble sterol derivative that acts as a chaperone in inclusion clearing.</text>
</comment>
<dbReference type="eggNOG" id="KOG3783">
    <property type="taxonomic scope" value="Eukaryota"/>
</dbReference>
<dbReference type="HOGENOM" id="CLU_014926_1_0_1"/>
<evidence type="ECO:0000313" key="6">
    <source>
        <dbReference type="EMBL" id="EEQ30985.1"/>
    </source>
</evidence>
<dbReference type="AlphaFoldDB" id="C5FJX4"/>
<dbReference type="GeneID" id="9229622"/>
<dbReference type="PANTHER" id="PTHR31859:SF1">
    <property type="entry name" value="TETRATRICOPEPTIDE REPEAT PROTEIN 39C"/>
    <property type="match status" value="1"/>
</dbReference>
<organism evidence="6 7">
    <name type="scientific">Arthroderma otae (strain ATCC MYA-4605 / CBS 113480)</name>
    <name type="common">Microsporum canis</name>
    <dbReference type="NCBI Taxonomy" id="554155"/>
    <lineage>
        <taxon>Eukaryota</taxon>
        <taxon>Fungi</taxon>
        <taxon>Dikarya</taxon>
        <taxon>Ascomycota</taxon>
        <taxon>Pezizomycotina</taxon>
        <taxon>Eurotiomycetes</taxon>
        <taxon>Eurotiomycetidae</taxon>
        <taxon>Onygenales</taxon>
        <taxon>Arthrodermataceae</taxon>
        <taxon>Microsporum</taxon>
    </lineage>
</organism>
<dbReference type="GO" id="GO:0005829">
    <property type="term" value="C:cytosol"/>
    <property type="evidence" value="ECO:0007669"/>
    <property type="project" value="TreeGrafter"/>
</dbReference>
<feature type="region of interest" description="Disordered" evidence="5">
    <location>
        <begin position="169"/>
        <end position="198"/>
    </location>
</feature>
<feature type="compositionally biased region" description="Basic and acidic residues" evidence="5">
    <location>
        <begin position="246"/>
        <end position="259"/>
    </location>
</feature>
<feature type="compositionally biased region" description="Polar residues" evidence="5">
    <location>
        <begin position="217"/>
        <end position="231"/>
    </location>
</feature>
<dbReference type="Pfam" id="PF10300">
    <property type="entry name" value="Iml2-TPR_39"/>
    <property type="match status" value="1"/>
</dbReference>
<feature type="region of interest" description="Disordered" evidence="5">
    <location>
        <begin position="217"/>
        <end position="262"/>
    </location>
</feature>
<sequence length="701" mass="78750">MGSWLYSKAAPASASTQSLDAVTESQDPAAYIMDDDVDSAERDLEKGDSSYHKLGKGIVTFVRATLGLEQDIMRQAASRLVDAETSAYNDQNKAQHNANAVNAYHSHIYAPGTEYLLCQCMAQLMAALVGVLSESFSESIKAFYKLRKAYIALDSIAQMEENYLKEHNLRRGADSRHGSADGSPVPGKTSKSTTHTVDASLRGAKLDGKVSLPKSMSTTTLEDISNGSLESPQRRLSRLTLGSENDVSKGAERPQAKLDTDEDPDLFSHPVDHFIHSGTSLCFGLLLLFISMVPPALNKILYIIGFRGDRSRGLRLLWQASRSPTLTGAIAALTLLAFYNSFVRAADILPDPVDGSVEDIEGYPMHRLENLLADMRGRFPHSQLWVLEESRMRGANREVEEAMRLIRNGKKSPLKQVQALHVFERSIDAMHLHQALYFYIAGAAQVELYRRHLKESPEEAQVHAKKAEDLFQKAPSQAGKKKFLARQLPFDVFVTRKIAKWEARAKERNVPFIDAIGVSPIEEMNFFWNGHSRMPDDQLEVALQNLAWSENNETWSSEPLDEHAVLALLRASLLRAQRKHSEAKNILKSEILCHDRSLFKGSNKDDWTCPSAHYEMAANLWMERHCYRSFGRATALPVSKKDDQVKDEATRAAEDEQKVQECKEWLEKVYKWESYELDARIGLKVTTAQETITKWEEAHAK</sequence>
<feature type="region of interest" description="Disordered" evidence="5">
    <location>
        <begin position="1"/>
        <end position="27"/>
    </location>
</feature>
<feature type="compositionally biased region" description="Basic and acidic residues" evidence="5">
    <location>
        <begin position="169"/>
        <end position="179"/>
    </location>
</feature>
<comment type="subunit">
    <text evidence="1">Interacts with lipid droplet proteins.</text>
</comment>
<evidence type="ECO:0000256" key="5">
    <source>
        <dbReference type="SAM" id="MobiDB-lite"/>
    </source>
</evidence>
<gene>
    <name evidence="6" type="ORF">MCYG_03804</name>
</gene>
<accession>C5FJX4</accession>
<dbReference type="Proteomes" id="UP000002035">
    <property type="component" value="Unassembled WGS sequence"/>
</dbReference>
<name>C5FJX4_ARTOC</name>
<evidence type="ECO:0000256" key="2">
    <source>
        <dbReference type="ARBA" id="ARBA00018424"/>
    </source>
</evidence>
<proteinExistence type="predicted"/>
<reference evidence="7" key="1">
    <citation type="journal article" date="2012" name="MBio">
        <title>Comparative genome analysis of Trichophyton rubrum and related dermatophytes reveals candidate genes involved in infection.</title>
        <authorList>
            <person name="Martinez D.A."/>
            <person name="Oliver B.G."/>
            <person name="Graeser Y."/>
            <person name="Goldberg J.M."/>
            <person name="Li W."/>
            <person name="Martinez-Rossi N.M."/>
            <person name="Monod M."/>
            <person name="Shelest E."/>
            <person name="Barton R.C."/>
            <person name="Birch E."/>
            <person name="Brakhage A.A."/>
            <person name="Chen Z."/>
            <person name="Gurr S.J."/>
            <person name="Heiman D."/>
            <person name="Heitman J."/>
            <person name="Kosti I."/>
            <person name="Rossi A."/>
            <person name="Saif S."/>
            <person name="Samalova M."/>
            <person name="Saunders C.W."/>
            <person name="Shea T."/>
            <person name="Summerbell R.C."/>
            <person name="Xu J."/>
            <person name="Young S."/>
            <person name="Zeng Q."/>
            <person name="Birren B.W."/>
            <person name="Cuomo C.A."/>
            <person name="White T.C."/>
        </authorList>
    </citation>
    <scope>NUCLEOTIDE SEQUENCE [LARGE SCALE GENOMIC DNA]</scope>
    <source>
        <strain evidence="7">ATCC MYA-4605 / CBS 113480</strain>
    </source>
</reference>
<protein>
    <recommendedName>
        <fullName evidence="2">Inclusion body clearance protein IML2</fullName>
    </recommendedName>
    <alternativeName>
        <fullName evidence="3">Inclusion body clearance protein iml2</fullName>
    </alternativeName>
</protein>
<feature type="compositionally biased region" description="Polar residues" evidence="5">
    <location>
        <begin position="13"/>
        <end position="26"/>
    </location>
</feature>
<evidence type="ECO:0000256" key="1">
    <source>
        <dbReference type="ARBA" id="ARBA00011408"/>
    </source>
</evidence>
<evidence type="ECO:0000256" key="4">
    <source>
        <dbReference type="ARBA" id="ARBA00043897"/>
    </source>
</evidence>
<dbReference type="InterPro" id="IPR019412">
    <property type="entry name" value="IML2/TPR_39"/>
</dbReference>
<dbReference type="OrthoDB" id="2154985at2759"/>
<dbReference type="PANTHER" id="PTHR31859">
    <property type="entry name" value="TETRATRICOPEPTIDE REPEAT PROTEIN 39 FAMILY MEMBER"/>
    <property type="match status" value="1"/>
</dbReference>
<dbReference type="VEuPathDB" id="FungiDB:MCYG_03804"/>
<dbReference type="GO" id="GO:0005634">
    <property type="term" value="C:nucleus"/>
    <property type="evidence" value="ECO:0007669"/>
    <property type="project" value="TreeGrafter"/>
</dbReference>
<dbReference type="OMA" id="WNGYNRM"/>
<evidence type="ECO:0000256" key="3">
    <source>
        <dbReference type="ARBA" id="ARBA00019539"/>
    </source>
</evidence>
<keyword evidence="7" id="KW-1185">Reference proteome</keyword>
<evidence type="ECO:0000313" key="7">
    <source>
        <dbReference type="Proteomes" id="UP000002035"/>
    </source>
</evidence>